<organism evidence="1 2">
    <name type="scientific">Paenibacillus allorhizosphaerae</name>
    <dbReference type="NCBI Taxonomy" id="2849866"/>
    <lineage>
        <taxon>Bacteria</taxon>
        <taxon>Bacillati</taxon>
        <taxon>Bacillota</taxon>
        <taxon>Bacilli</taxon>
        <taxon>Bacillales</taxon>
        <taxon>Paenibacillaceae</taxon>
        <taxon>Paenibacillus</taxon>
    </lineage>
</organism>
<reference evidence="1 2" key="1">
    <citation type="submission" date="2021-06" db="EMBL/GenBank/DDBJ databases">
        <authorList>
            <person name="Criscuolo A."/>
        </authorList>
    </citation>
    <scope>NUCLEOTIDE SEQUENCE [LARGE SCALE GENOMIC DNA]</scope>
    <source>
        <strain evidence="2">CIP 111802</strain>
    </source>
</reference>
<dbReference type="Proteomes" id="UP000730618">
    <property type="component" value="Unassembled WGS sequence"/>
</dbReference>
<evidence type="ECO:0000313" key="2">
    <source>
        <dbReference type="Proteomes" id="UP000730618"/>
    </source>
</evidence>
<keyword evidence="2" id="KW-1185">Reference proteome</keyword>
<proteinExistence type="predicted"/>
<dbReference type="EMBL" id="CAJVCE010000024">
    <property type="protein sequence ID" value="CAG7655065.1"/>
    <property type="molecule type" value="Genomic_DNA"/>
</dbReference>
<gene>
    <name evidence="1" type="ORF">PAECIP111802_06002</name>
</gene>
<protein>
    <submittedName>
        <fullName evidence="1">Uncharacterized protein</fullName>
    </submittedName>
</protein>
<sequence>MNAVKVQIQGTATEKEPGKVLSNRELNRALLAHDVQ</sequence>
<comment type="caution">
    <text evidence="1">The sequence shown here is derived from an EMBL/GenBank/DDBJ whole genome shotgun (WGS) entry which is preliminary data.</text>
</comment>
<accession>A0ABM8VRI6</accession>
<name>A0ABM8VRI6_9BACL</name>
<evidence type="ECO:0000313" key="1">
    <source>
        <dbReference type="EMBL" id="CAG7655065.1"/>
    </source>
</evidence>